<dbReference type="PANTHER" id="PTHR10353:SF36">
    <property type="entry name" value="LP05116P"/>
    <property type="match status" value="1"/>
</dbReference>
<feature type="active site" description="Nucleophile" evidence="5">
    <location>
        <position position="371"/>
    </location>
</feature>
<evidence type="ECO:0000256" key="1">
    <source>
        <dbReference type="ARBA" id="ARBA00010838"/>
    </source>
</evidence>
<dbReference type="AlphaFoldDB" id="A0A2T0BK83"/>
<evidence type="ECO:0000256" key="3">
    <source>
        <dbReference type="ARBA" id="ARBA00022801"/>
    </source>
</evidence>
<protein>
    <recommendedName>
        <fullName evidence="2">beta-glucosidase</fullName>
        <ecNumber evidence="2">3.2.1.21</ecNumber>
    </recommendedName>
</protein>
<gene>
    <name evidence="8" type="primary">bglC_1</name>
    <name evidence="8" type="ORF">CLVI_02260</name>
</gene>
<proteinExistence type="inferred from homology"/>
<keyword evidence="3 7" id="KW-0378">Hydrolase</keyword>
<evidence type="ECO:0000256" key="4">
    <source>
        <dbReference type="ARBA" id="ARBA00023295"/>
    </source>
</evidence>
<dbReference type="InterPro" id="IPR017853">
    <property type="entry name" value="GH"/>
</dbReference>
<dbReference type="FunFam" id="3.20.20.80:FF:000004">
    <property type="entry name" value="Beta-glucosidase 6-phospho-beta-glucosidase"/>
    <property type="match status" value="1"/>
</dbReference>
<comment type="caution">
    <text evidence="8">The sequence shown here is derived from an EMBL/GenBank/DDBJ whole genome shotgun (WGS) entry which is preliminary data.</text>
</comment>
<comment type="similarity">
    <text evidence="1 6">Belongs to the glycosyl hydrolase 1 family.</text>
</comment>
<sequence length="466" mass="53631">MKFPNDFLFGAASAAYQIEGAYNKDGKGISNWDVFSKMPGKTFEATNGDVAIDHYHRYKEDIKLMAEMGLESYRFSISWCRIFPNGQGEVNQAGIKFYNNIIDECLKYGIVPFVTLYHWDLPEALELYGGWINKNTIDAFTAYAEICFKAFGDRVKHWITFNETVVFTKLGYIQGAHPPAIENDQKKYFQAIHNVLVAHAKSVEIYKELKQYGEIGITNVFTPAFSIDDNLDNIDAANHANNYELYLFYDPVLKGEYPEYVSNQLKERGVFPETTEEEMDILKRNCEKNDFIGLNYYQPMRVARNFDVDSKEKASATGAAGGAYFDGYFKTVVLLDKKYTKWGWEISAEAFVEGTKMLKERYGDIKLYVTENGLGDIDPIVGEEIMDTARTEFIEEHLKACKEAIRQGINIKGYYAWSVIDLLSWLNGYKKQYGFIYVDHDNNLARKKKYSFNWYKGVIENRGENL</sequence>
<reference evidence="8 9" key="1">
    <citation type="submission" date="2018-03" db="EMBL/GenBank/DDBJ databases">
        <title>Genome sequence of Clostridium vincentii DSM 10228.</title>
        <authorList>
            <person name="Poehlein A."/>
            <person name="Daniel R."/>
        </authorList>
    </citation>
    <scope>NUCLEOTIDE SEQUENCE [LARGE SCALE GENOMIC DNA]</scope>
    <source>
        <strain evidence="8 9">DSM 10228</strain>
    </source>
</reference>
<dbReference type="GO" id="GO:0005829">
    <property type="term" value="C:cytosol"/>
    <property type="evidence" value="ECO:0007669"/>
    <property type="project" value="TreeGrafter"/>
</dbReference>
<evidence type="ECO:0000313" key="9">
    <source>
        <dbReference type="Proteomes" id="UP000239471"/>
    </source>
</evidence>
<dbReference type="Gene3D" id="3.20.20.80">
    <property type="entry name" value="Glycosidases"/>
    <property type="match status" value="1"/>
</dbReference>
<evidence type="ECO:0000256" key="7">
    <source>
        <dbReference type="RuleBase" id="RU004468"/>
    </source>
</evidence>
<dbReference type="InterPro" id="IPR018120">
    <property type="entry name" value="Glyco_hydro_1_AS"/>
</dbReference>
<dbReference type="Pfam" id="PF00232">
    <property type="entry name" value="Glyco_hydro_1"/>
    <property type="match status" value="1"/>
</dbReference>
<dbReference type="InterPro" id="IPR033132">
    <property type="entry name" value="GH_1_N_CS"/>
</dbReference>
<dbReference type="PROSITE" id="PS00653">
    <property type="entry name" value="GLYCOSYL_HYDROL_F1_2"/>
    <property type="match status" value="1"/>
</dbReference>
<dbReference type="SUPFAM" id="SSF51445">
    <property type="entry name" value="(Trans)glycosidases"/>
    <property type="match status" value="1"/>
</dbReference>
<evidence type="ECO:0000313" key="8">
    <source>
        <dbReference type="EMBL" id="PRR84300.1"/>
    </source>
</evidence>
<dbReference type="InterPro" id="IPR001360">
    <property type="entry name" value="Glyco_hydro_1"/>
</dbReference>
<dbReference type="Proteomes" id="UP000239471">
    <property type="component" value="Unassembled WGS sequence"/>
</dbReference>
<evidence type="ECO:0000256" key="6">
    <source>
        <dbReference type="RuleBase" id="RU003690"/>
    </source>
</evidence>
<organism evidence="8 9">
    <name type="scientific">Clostridium vincentii</name>
    <dbReference type="NCBI Taxonomy" id="52704"/>
    <lineage>
        <taxon>Bacteria</taxon>
        <taxon>Bacillati</taxon>
        <taxon>Bacillota</taxon>
        <taxon>Clostridia</taxon>
        <taxon>Eubacteriales</taxon>
        <taxon>Clostridiaceae</taxon>
        <taxon>Clostridium</taxon>
    </lineage>
</organism>
<dbReference type="GO" id="GO:0008422">
    <property type="term" value="F:beta-glucosidase activity"/>
    <property type="evidence" value="ECO:0007669"/>
    <property type="project" value="UniProtKB-EC"/>
</dbReference>
<accession>A0A2T0BK83</accession>
<dbReference type="PRINTS" id="PR00131">
    <property type="entry name" value="GLHYDRLASE1"/>
</dbReference>
<evidence type="ECO:0000256" key="2">
    <source>
        <dbReference type="ARBA" id="ARBA00012744"/>
    </source>
</evidence>
<dbReference type="RefSeq" id="WP_106058276.1">
    <property type="nucleotide sequence ID" value="NZ_PVXQ01000002.1"/>
</dbReference>
<evidence type="ECO:0000256" key="5">
    <source>
        <dbReference type="PROSITE-ProRule" id="PRU10055"/>
    </source>
</evidence>
<dbReference type="OrthoDB" id="2339329at2"/>
<keyword evidence="4 7" id="KW-0326">Glycosidase</keyword>
<dbReference type="PANTHER" id="PTHR10353">
    <property type="entry name" value="GLYCOSYL HYDROLASE"/>
    <property type="match status" value="1"/>
</dbReference>
<dbReference type="EMBL" id="PVXQ01000002">
    <property type="protein sequence ID" value="PRR84300.1"/>
    <property type="molecule type" value="Genomic_DNA"/>
</dbReference>
<dbReference type="EC" id="3.2.1.21" evidence="2"/>
<dbReference type="GO" id="GO:0016052">
    <property type="term" value="P:carbohydrate catabolic process"/>
    <property type="evidence" value="ECO:0007669"/>
    <property type="project" value="TreeGrafter"/>
</dbReference>
<keyword evidence="9" id="KW-1185">Reference proteome</keyword>
<dbReference type="PROSITE" id="PS00572">
    <property type="entry name" value="GLYCOSYL_HYDROL_F1_1"/>
    <property type="match status" value="1"/>
</dbReference>
<name>A0A2T0BK83_9CLOT</name>